<evidence type="ECO:0000313" key="2">
    <source>
        <dbReference type="EMBL" id="MBA4710403.1"/>
    </source>
</evidence>
<proteinExistence type="predicted"/>
<sequence length="419" mass="45535">MHHKHRSKRLFRLAGGLVCCLLAASTHGAEMNISAVFQPSVLAPQTVQFQNTTPLASFCSNFPSNCTGKNFGINFPVRWTYHLEQGGLTDPRKNAYIKVPNTFRQVQLFNTSTGQASQLRFRVSGIATTYNLSKRAMDIVGESGALGGHLLLWLGGFWGNPYGTLGRCVSLGSTLFSDKWATAVWGVPENAGYCYKRSEFSIPAPGLVISDPGLMYELETPNPLELSNGEYRGSLEYHIGPGQDFDFGDNATVDTSSIKINFSLRVAHELKVNYPENAHRVLLEPAGGWAVWLQQGRDPGPLQRDIPFTVTSSGSFSVKLDCQYKAGSHCGIANDRQQVVPVSTALSMEGLRVKNSNQDAANIPLRNDSAVVFATRAASATRRSRLHFTVAAPDVSAMAKQSGDRFLGAVTLVFDAGVI</sequence>
<feature type="chain" id="PRO_5032371511" description="Fimbrial protein" evidence="1">
    <location>
        <begin position="29"/>
        <end position="419"/>
    </location>
</feature>
<reference evidence="2 3" key="1">
    <citation type="submission" date="2020-07" db="EMBL/GenBank/DDBJ databases">
        <title>Draft genome sequence of violacein-producing bacteria and related species.</title>
        <authorList>
            <person name="Wilson H.S."/>
            <person name="De Leon M.E."/>
        </authorList>
    </citation>
    <scope>NUCLEOTIDE SEQUENCE [LARGE SCALE GENOMIC DNA]</scope>
    <source>
        <strain evidence="2 3">HSC-21Su07</strain>
    </source>
</reference>
<accession>A0A838Y4S5</accession>
<dbReference type="EMBL" id="JACERN010000042">
    <property type="protein sequence ID" value="MBA4710403.1"/>
    <property type="molecule type" value="Genomic_DNA"/>
</dbReference>
<protein>
    <recommendedName>
        <fullName evidence="4">Fimbrial protein</fullName>
    </recommendedName>
</protein>
<dbReference type="RefSeq" id="WP_181837294.1">
    <property type="nucleotide sequence ID" value="NZ_JACERN010000042.1"/>
</dbReference>
<dbReference type="Proteomes" id="UP000545606">
    <property type="component" value="Unassembled WGS sequence"/>
</dbReference>
<evidence type="ECO:0000256" key="1">
    <source>
        <dbReference type="SAM" id="SignalP"/>
    </source>
</evidence>
<gene>
    <name evidence="2" type="ORF">H2Z84_18685</name>
</gene>
<organism evidence="2 3">
    <name type="scientific">Aquitalea aquatica</name>
    <dbReference type="NCBI Taxonomy" id="3044273"/>
    <lineage>
        <taxon>Bacteria</taxon>
        <taxon>Pseudomonadati</taxon>
        <taxon>Pseudomonadota</taxon>
        <taxon>Betaproteobacteria</taxon>
        <taxon>Neisseriales</taxon>
        <taxon>Chromobacteriaceae</taxon>
        <taxon>Aquitalea</taxon>
    </lineage>
</organism>
<keyword evidence="1" id="KW-0732">Signal</keyword>
<comment type="caution">
    <text evidence="2">The sequence shown here is derived from an EMBL/GenBank/DDBJ whole genome shotgun (WGS) entry which is preliminary data.</text>
</comment>
<dbReference type="AlphaFoldDB" id="A0A838Y4S5"/>
<feature type="signal peptide" evidence="1">
    <location>
        <begin position="1"/>
        <end position="28"/>
    </location>
</feature>
<name>A0A838Y4S5_9NEIS</name>
<evidence type="ECO:0000313" key="3">
    <source>
        <dbReference type="Proteomes" id="UP000545606"/>
    </source>
</evidence>
<keyword evidence="3" id="KW-1185">Reference proteome</keyword>
<evidence type="ECO:0008006" key="4">
    <source>
        <dbReference type="Google" id="ProtNLM"/>
    </source>
</evidence>